<dbReference type="PANTHER" id="PTHR34236:SF1">
    <property type="entry name" value="DIMETHYL SULFOXIDE REDUCTASE TRANSCRIPTIONAL ACTIVATOR"/>
    <property type="match status" value="1"/>
</dbReference>
<keyword evidence="1" id="KW-0805">Transcription regulation</keyword>
<protein>
    <submittedName>
        <fullName evidence="4">Bacterio-opsin activator</fullName>
    </submittedName>
</protein>
<name>A0A6B0SNZ3_9EURY</name>
<comment type="caution">
    <text evidence="4">The sequence shown here is derived from an EMBL/GenBank/DDBJ whole genome shotgun (WGS) entry which is preliminary data.</text>
</comment>
<evidence type="ECO:0000256" key="2">
    <source>
        <dbReference type="ARBA" id="ARBA00023163"/>
    </source>
</evidence>
<sequence length="214" mass="23513">MPRAKLSISLPSDVWIRDLSTSYDATTFEVVTALAGEDAGIALLRIESAELLDILADVRGQPDVVDVDLLWKRERTALVQVETTSPPLLFPLWQAGVPVELPFTVLAGRATWELTTSSDRLSELGKHLNEASIEYDIESIVEIGSLEADRLLTPRQHEVLAVAINGGYYAVPREATLTDVAETLGVSKSTCSDILHRSESSIITWFAAEEFTQF</sequence>
<dbReference type="SUPFAM" id="SSF88659">
    <property type="entry name" value="Sigma3 and sigma4 domains of RNA polymerase sigma factors"/>
    <property type="match status" value="1"/>
</dbReference>
<evidence type="ECO:0000313" key="4">
    <source>
        <dbReference type="EMBL" id="MXR40445.1"/>
    </source>
</evidence>
<gene>
    <name evidence="4" type="ORF">GRX01_03645</name>
</gene>
<dbReference type="OrthoDB" id="194721at2157"/>
<proteinExistence type="predicted"/>
<dbReference type="EMBL" id="WUUS01000002">
    <property type="protein sequence ID" value="MXR40445.1"/>
    <property type="molecule type" value="Genomic_DNA"/>
</dbReference>
<dbReference type="RefSeq" id="WP_159663538.1">
    <property type="nucleotide sequence ID" value="NZ_WUUS01000002.1"/>
</dbReference>
<dbReference type="Proteomes" id="UP000437065">
    <property type="component" value="Unassembled WGS sequence"/>
</dbReference>
<keyword evidence="2" id="KW-0804">Transcription</keyword>
<evidence type="ECO:0000256" key="1">
    <source>
        <dbReference type="ARBA" id="ARBA00023015"/>
    </source>
</evidence>
<dbReference type="InterPro" id="IPR007050">
    <property type="entry name" value="HTH_bacterioopsin"/>
</dbReference>
<dbReference type="InterPro" id="IPR013324">
    <property type="entry name" value="RNA_pol_sigma_r3/r4-like"/>
</dbReference>
<dbReference type="PANTHER" id="PTHR34236">
    <property type="entry name" value="DIMETHYL SULFOXIDE REDUCTASE TRANSCRIPTIONAL ACTIVATOR"/>
    <property type="match status" value="1"/>
</dbReference>
<feature type="domain" description="HTH bat-type" evidence="3">
    <location>
        <begin position="152"/>
        <end position="204"/>
    </location>
</feature>
<evidence type="ECO:0000313" key="5">
    <source>
        <dbReference type="Proteomes" id="UP000437065"/>
    </source>
</evidence>
<dbReference type="Pfam" id="PF04967">
    <property type="entry name" value="HTH_10"/>
    <property type="match status" value="1"/>
</dbReference>
<keyword evidence="5" id="KW-1185">Reference proteome</keyword>
<organism evidence="4 5">
    <name type="scientific">Halobaculum saliterrae</name>
    <dbReference type="NCBI Taxonomy" id="2073113"/>
    <lineage>
        <taxon>Archaea</taxon>
        <taxon>Methanobacteriati</taxon>
        <taxon>Methanobacteriota</taxon>
        <taxon>Stenosarchaea group</taxon>
        <taxon>Halobacteria</taxon>
        <taxon>Halobacteriales</taxon>
        <taxon>Haloferacaceae</taxon>
        <taxon>Halobaculum</taxon>
    </lineage>
</organism>
<accession>A0A6B0SNZ3</accession>
<dbReference type="AlphaFoldDB" id="A0A6B0SNZ3"/>
<reference evidence="4 5" key="1">
    <citation type="submission" date="2019-12" db="EMBL/GenBank/DDBJ databases">
        <title>Isolation and characterization of three novel carbon monoxide-oxidizing members of Halobacteria from salione crusts and soils.</title>
        <authorList>
            <person name="Myers M.R."/>
            <person name="King G.M."/>
        </authorList>
    </citation>
    <scope>NUCLEOTIDE SEQUENCE [LARGE SCALE GENOMIC DNA]</scope>
    <source>
        <strain evidence="4 5">WSA2</strain>
    </source>
</reference>
<evidence type="ECO:0000259" key="3">
    <source>
        <dbReference type="Pfam" id="PF04967"/>
    </source>
</evidence>